<dbReference type="Pfam" id="PF01418">
    <property type="entry name" value="HTH_6"/>
    <property type="match status" value="1"/>
</dbReference>
<dbReference type="PANTHER" id="PTHR30514">
    <property type="entry name" value="GLUCOKINASE"/>
    <property type="match status" value="1"/>
</dbReference>
<dbReference type="EMBL" id="JACHXV010000003">
    <property type="protein sequence ID" value="MBB3173071.1"/>
    <property type="molecule type" value="Genomic_DNA"/>
</dbReference>
<organism evidence="6 8">
    <name type="scientific">Endobacter medicaginis</name>
    <dbReference type="NCBI Taxonomy" id="1181271"/>
    <lineage>
        <taxon>Bacteria</taxon>
        <taxon>Pseudomonadati</taxon>
        <taxon>Pseudomonadota</taxon>
        <taxon>Alphaproteobacteria</taxon>
        <taxon>Acetobacterales</taxon>
        <taxon>Acetobacteraceae</taxon>
        <taxon>Endobacter</taxon>
    </lineage>
</organism>
<dbReference type="Proteomes" id="UP000565205">
    <property type="component" value="Unassembled WGS sequence"/>
</dbReference>
<dbReference type="InterPro" id="IPR035472">
    <property type="entry name" value="RpiR-like_SIS"/>
</dbReference>
<dbReference type="InterPro" id="IPR000281">
    <property type="entry name" value="HTH_RpiR"/>
</dbReference>
<dbReference type="CDD" id="cd05013">
    <property type="entry name" value="SIS_RpiR"/>
    <property type="match status" value="1"/>
</dbReference>
<evidence type="ECO:0000259" key="4">
    <source>
        <dbReference type="PROSITE" id="PS51071"/>
    </source>
</evidence>
<dbReference type="EMBL" id="JABXXQ010000168">
    <property type="protein sequence ID" value="NVN30530.1"/>
    <property type="molecule type" value="Genomic_DNA"/>
</dbReference>
<evidence type="ECO:0000313" key="7">
    <source>
        <dbReference type="EMBL" id="NVN30530.1"/>
    </source>
</evidence>
<reference evidence="6 8" key="2">
    <citation type="submission" date="2020-08" db="EMBL/GenBank/DDBJ databases">
        <title>Genomic Encyclopedia of Type Strains, Phase III (KMG-III): the genomes of soil and plant-associated and newly described type strains.</title>
        <authorList>
            <person name="Whitman W."/>
        </authorList>
    </citation>
    <scope>NUCLEOTIDE SEQUENCE [LARGE SCALE GENOMIC DNA]</scope>
    <source>
        <strain evidence="6 8">CECT 8088</strain>
    </source>
</reference>
<gene>
    <name evidence="6" type="ORF">FHR90_000889</name>
    <name evidence="7" type="ORF">HUK83_09315</name>
</gene>
<dbReference type="PANTHER" id="PTHR30514:SF1">
    <property type="entry name" value="HTH-TYPE TRANSCRIPTIONAL REGULATOR HEXR-RELATED"/>
    <property type="match status" value="1"/>
</dbReference>
<evidence type="ECO:0000313" key="6">
    <source>
        <dbReference type="EMBL" id="MBB3173071.1"/>
    </source>
</evidence>
<dbReference type="Proteomes" id="UP000557688">
    <property type="component" value="Unassembled WGS sequence"/>
</dbReference>
<evidence type="ECO:0000256" key="1">
    <source>
        <dbReference type="ARBA" id="ARBA00023015"/>
    </source>
</evidence>
<dbReference type="InterPro" id="IPR036388">
    <property type="entry name" value="WH-like_DNA-bd_sf"/>
</dbReference>
<sequence>MSAAPETITQRIQVAMPGLSRLQRRLAEAYLEDPARFANGMLGDISAATDASEPSIVRFCVRLGYSGYREFRQHAIRELEHRQNGEPTREGEEVRQALLNGEREAGRLSMTEIRELLRLSAVDALDVAFGGTNDRAAETIAQAIAQARRVVILGIGGSSAIIAQEAHNRLFRLNIACNAYNDSYMQRMAAATLGRGDVAFFISSTGWPRSLLDSAELARHYGASCVGICPTDSPLGRVLDTRISIGAEAAREIDRFQPSPLRYAQLFVLDAIAFRVASLLERQADQSLARARASVAALHGVIPHQPIGD</sequence>
<protein>
    <submittedName>
        <fullName evidence="6 7">MurR/RpiR family transcriptional regulator</fullName>
    </submittedName>
</protein>
<feature type="domain" description="HTH rpiR-type" evidence="4">
    <location>
        <begin position="6"/>
        <end position="82"/>
    </location>
</feature>
<evidence type="ECO:0000313" key="8">
    <source>
        <dbReference type="Proteomes" id="UP000557688"/>
    </source>
</evidence>
<dbReference type="SUPFAM" id="SSF53697">
    <property type="entry name" value="SIS domain"/>
    <property type="match status" value="1"/>
</dbReference>
<reference evidence="7 9" key="1">
    <citation type="submission" date="2020-06" db="EMBL/GenBank/DDBJ databases">
        <title>Description of novel acetic acid bacteria.</title>
        <authorList>
            <person name="Sombolestani A."/>
        </authorList>
    </citation>
    <scope>NUCLEOTIDE SEQUENCE [LARGE SCALE GENOMIC DNA]</scope>
    <source>
        <strain evidence="7 9">LMG 26838</strain>
    </source>
</reference>
<dbReference type="Gene3D" id="1.10.10.10">
    <property type="entry name" value="Winged helix-like DNA-binding domain superfamily/Winged helix DNA-binding domain"/>
    <property type="match status" value="1"/>
</dbReference>
<evidence type="ECO:0000256" key="3">
    <source>
        <dbReference type="ARBA" id="ARBA00023163"/>
    </source>
</evidence>
<dbReference type="InterPro" id="IPR009057">
    <property type="entry name" value="Homeodomain-like_sf"/>
</dbReference>
<dbReference type="GO" id="GO:0003677">
    <property type="term" value="F:DNA binding"/>
    <property type="evidence" value="ECO:0007669"/>
    <property type="project" value="UniProtKB-KW"/>
</dbReference>
<dbReference type="Gene3D" id="3.40.50.10490">
    <property type="entry name" value="Glucose-6-phosphate isomerase like protein, domain 1"/>
    <property type="match status" value="1"/>
</dbReference>
<dbReference type="InterPro" id="IPR001347">
    <property type="entry name" value="SIS_dom"/>
</dbReference>
<dbReference type="GO" id="GO:0003700">
    <property type="term" value="F:DNA-binding transcription factor activity"/>
    <property type="evidence" value="ECO:0007669"/>
    <property type="project" value="InterPro"/>
</dbReference>
<dbReference type="Pfam" id="PF01380">
    <property type="entry name" value="SIS"/>
    <property type="match status" value="1"/>
</dbReference>
<dbReference type="GO" id="GO:0097367">
    <property type="term" value="F:carbohydrate derivative binding"/>
    <property type="evidence" value="ECO:0007669"/>
    <property type="project" value="InterPro"/>
</dbReference>
<evidence type="ECO:0000259" key="5">
    <source>
        <dbReference type="PROSITE" id="PS51464"/>
    </source>
</evidence>
<keyword evidence="3" id="KW-0804">Transcription</keyword>
<keyword evidence="8" id="KW-1185">Reference proteome</keyword>
<feature type="domain" description="SIS" evidence="5">
    <location>
        <begin position="140"/>
        <end position="282"/>
    </location>
</feature>
<evidence type="ECO:0000313" key="9">
    <source>
        <dbReference type="Proteomes" id="UP000565205"/>
    </source>
</evidence>
<comment type="caution">
    <text evidence="6">The sequence shown here is derived from an EMBL/GenBank/DDBJ whole genome shotgun (WGS) entry which is preliminary data.</text>
</comment>
<keyword evidence="2 6" id="KW-0238">DNA-binding</keyword>
<dbReference type="InterPro" id="IPR047640">
    <property type="entry name" value="RpiR-like"/>
</dbReference>
<evidence type="ECO:0000256" key="2">
    <source>
        <dbReference type="ARBA" id="ARBA00023125"/>
    </source>
</evidence>
<name>A0A839V0L7_9PROT</name>
<dbReference type="RefSeq" id="WP_176624139.1">
    <property type="nucleotide sequence ID" value="NZ_JABXXQ010000168.1"/>
</dbReference>
<keyword evidence="1" id="KW-0805">Transcription regulation</keyword>
<proteinExistence type="predicted"/>
<dbReference type="PROSITE" id="PS51464">
    <property type="entry name" value="SIS"/>
    <property type="match status" value="1"/>
</dbReference>
<dbReference type="AlphaFoldDB" id="A0A839V0L7"/>
<accession>A0A839V0L7</accession>
<dbReference type="InterPro" id="IPR046348">
    <property type="entry name" value="SIS_dom_sf"/>
</dbReference>
<dbReference type="PROSITE" id="PS51071">
    <property type="entry name" value="HTH_RPIR"/>
    <property type="match status" value="1"/>
</dbReference>
<dbReference type="SUPFAM" id="SSF46689">
    <property type="entry name" value="Homeodomain-like"/>
    <property type="match status" value="1"/>
</dbReference>
<dbReference type="GO" id="GO:1901135">
    <property type="term" value="P:carbohydrate derivative metabolic process"/>
    <property type="evidence" value="ECO:0007669"/>
    <property type="project" value="InterPro"/>
</dbReference>